<keyword evidence="2" id="KW-1185">Reference proteome</keyword>
<evidence type="ECO:0000313" key="1">
    <source>
        <dbReference type="EMBL" id="MBM7620174.1"/>
    </source>
</evidence>
<dbReference type="EMBL" id="JAFBED010000004">
    <property type="protein sequence ID" value="MBM7620174.1"/>
    <property type="molecule type" value="Genomic_DNA"/>
</dbReference>
<dbReference type="Proteomes" id="UP000737402">
    <property type="component" value="Unassembled WGS sequence"/>
</dbReference>
<accession>A0ABS2NZP3</accession>
<dbReference type="RefSeq" id="WP_204415682.1">
    <property type="nucleotide sequence ID" value="NZ_JAFBED010000004.1"/>
</dbReference>
<reference evidence="1 2" key="1">
    <citation type="submission" date="2021-01" db="EMBL/GenBank/DDBJ databases">
        <title>Genomic Encyclopedia of Type Strains, Phase IV (KMG-IV): sequencing the most valuable type-strain genomes for metagenomic binning, comparative biology and taxonomic classification.</title>
        <authorList>
            <person name="Goeker M."/>
        </authorList>
    </citation>
    <scope>NUCLEOTIDE SEQUENCE [LARGE SCALE GENOMIC DNA]</scope>
    <source>
        <strain evidence="1 2">DSM 25879</strain>
    </source>
</reference>
<comment type="caution">
    <text evidence="1">The sequence shown here is derived from an EMBL/GenBank/DDBJ whole genome shotgun (WGS) entry which is preliminary data.</text>
</comment>
<proteinExistence type="predicted"/>
<organism evidence="1 2">
    <name type="scientific">Sutcliffiella tianshenii</name>
    <dbReference type="NCBI Taxonomy" id="1463404"/>
    <lineage>
        <taxon>Bacteria</taxon>
        <taxon>Bacillati</taxon>
        <taxon>Bacillota</taxon>
        <taxon>Bacilli</taxon>
        <taxon>Bacillales</taxon>
        <taxon>Bacillaceae</taxon>
        <taxon>Sutcliffiella</taxon>
    </lineage>
</organism>
<name>A0ABS2NZP3_9BACI</name>
<evidence type="ECO:0000313" key="2">
    <source>
        <dbReference type="Proteomes" id="UP000737402"/>
    </source>
</evidence>
<gene>
    <name evidence="1" type="ORF">JOC95_002027</name>
</gene>
<protein>
    <submittedName>
        <fullName evidence="1">Uncharacterized protein</fullName>
    </submittedName>
</protein>
<sequence length="233" mass="27420">MKIDSEVQRQYTEIVNSMYEFNPYFNLLLNGEFFRSRGVPIVNEYPPLKATLEKYRKVIAKLKKRKYHEKTMLNILSNENFTQEIGLNNNPNSFYTVNWDVDKLISLVGKYHLKPQTLPIEIVMSRLSTGSVPYVDDSMPIREEPIIVVQYPMISEVPQIIVVDGNYRTVRKYTRGDETIDVFPVPQHIHMQAMLNDLSVTSYKVHHNCFHIIRYMMGEITESKELKSFLFRF</sequence>